<organism evidence="7 8">
    <name type="scientific">Cyanobacterium stanieri LEGE 03274</name>
    <dbReference type="NCBI Taxonomy" id="1828756"/>
    <lineage>
        <taxon>Bacteria</taxon>
        <taxon>Bacillati</taxon>
        <taxon>Cyanobacteriota</taxon>
        <taxon>Cyanophyceae</taxon>
        <taxon>Oscillatoriophycideae</taxon>
        <taxon>Chroococcales</taxon>
        <taxon>Geminocystaceae</taxon>
        <taxon>Cyanobacterium</taxon>
    </lineage>
</organism>
<dbReference type="InterPro" id="IPR036390">
    <property type="entry name" value="WH_DNA-bd_sf"/>
</dbReference>
<dbReference type="Gene3D" id="3.30.1490.190">
    <property type="match status" value="1"/>
</dbReference>
<keyword evidence="5" id="KW-0238">DNA-binding</keyword>
<dbReference type="PANTHER" id="PTHR33202">
    <property type="entry name" value="ZINC UPTAKE REGULATION PROTEIN"/>
    <property type="match status" value="1"/>
</dbReference>
<dbReference type="InterPro" id="IPR036388">
    <property type="entry name" value="WH-like_DNA-bd_sf"/>
</dbReference>
<evidence type="ECO:0000256" key="5">
    <source>
        <dbReference type="ARBA" id="ARBA00023125"/>
    </source>
</evidence>
<dbReference type="PANTHER" id="PTHR33202:SF7">
    <property type="entry name" value="FERRIC UPTAKE REGULATION PROTEIN"/>
    <property type="match status" value="1"/>
</dbReference>
<gene>
    <name evidence="7" type="ORF">IQ215_01705</name>
</gene>
<keyword evidence="3" id="KW-0862">Zinc</keyword>
<dbReference type="Proteomes" id="UP000654604">
    <property type="component" value="Unassembled WGS sequence"/>
</dbReference>
<evidence type="ECO:0000256" key="2">
    <source>
        <dbReference type="ARBA" id="ARBA00022491"/>
    </source>
</evidence>
<evidence type="ECO:0000256" key="6">
    <source>
        <dbReference type="ARBA" id="ARBA00023163"/>
    </source>
</evidence>
<dbReference type="RefSeq" id="WP_193799591.1">
    <property type="nucleotide sequence ID" value="NZ_JADEWC010000002.1"/>
</dbReference>
<evidence type="ECO:0000313" key="7">
    <source>
        <dbReference type="EMBL" id="MBE9221401.1"/>
    </source>
</evidence>
<sequence length="140" mass="15847">MGKKADEIISVLKAKGLRVTPQRYAVYANLLSRNDHPTAENILTDLNKDVPTLSQATIYLSLQTLRDVGLIREVLLQEGVCRYDANVSPHHHFRCNCCGKIEDIPWETFSNLSIHKLRRGLKVDHYEVIVQGECNSCAED</sequence>
<name>A0ABR9V1I1_9CHRO</name>
<keyword evidence="6" id="KW-0804">Transcription</keyword>
<dbReference type="EMBL" id="JADEWC010000002">
    <property type="protein sequence ID" value="MBE9221401.1"/>
    <property type="molecule type" value="Genomic_DNA"/>
</dbReference>
<dbReference type="InterPro" id="IPR002481">
    <property type="entry name" value="FUR"/>
</dbReference>
<keyword evidence="8" id="KW-1185">Reference proteome</keyword>
<keyword evidence="4" id="KW-0805">Transcription regulation</keyword>
<protein>
    <submittedName>
        <fullName evidence="7">Transcriptional repressor</fullName>
    </submittedName>
</protein>
<dbReference type="SUPFAM" id="SSF46785">
    <property type="entry name" value="Winged helix' DNA-binding domain"/>
    <property type="match status" value="1"/>
</dbReference>
<reference evidence="7 8" key="1">
    <citation type="submission" date="2020-10" db="EMBL/GenBank/DDBJ databases">
        <authorList>
            <person name="Castelo-Branco R."/>
            <person name="Eusebio N."/>
            <person name="Adriana R."/>
            <person name="Vieira A."/>
            <person name="Brugerolle De Fraissinette N."/>
            <person name="Rezende De Castro R."/>
            <person name="Schneider M.P."/>
            <person name="Vasconcelos V."/>
            <person name="Leao P.N."/>
        </authorList>
    </citation>
    <scope>NUCLEOTIDE SEQUENCE [LARGE SCALE GENOMIC DNA]</scope>
    <source>
        <strain evidence="7 8">LEGE 03274</strain>
    </source>
</reference>
<evidence type="ECO:0000313" key="8">
    <source>
        <dbReference type="Proteomes" id="UP000654604"/>
    </source>
</evidence>
<evidence type="ECO:0000256" key="4">
    <source>
        <dbReference type="ARBA" id="ARBA00023015"/>
    </source>
</evidence>
<dbReference type="Gene3D" id="1.10.10.10">
    <property type="entry name" value="Winged helix-like DNA-binding domain superfamily/Winged helix DNA-binding domain"/>
    <property type="match status" value="1"/>
</dbReference>
<comment type="similarity">
    <text evidence="1">Belongs to the Fur family.</text>
</comment>
<keyword evidence="2" id="KW-0678">Repressor</keyword>
<dbReference type="InterPro" id="IPR043135">
    <property type="entry name" value="Fur_C"/>
</dbReference>
<evidence type="ECO:0000256" key="1">
    <source>
        <dbReference type="ARBA" id="ARBA00007957"/>
    </source>
</evidence>
<comment type="caution">
    <text evidence="7">The sequence shown here is derived from an EMBL/GenBank/DDBJ whole genome shotgun (WGS) entry which is preliminary data.</text>
</comment>
<dbReference type="CDD" id="cd07153">
    <property type="entry name" value="Fur_like"/>
    <property type="match status" value="1"/>
</dbReference>
<accession>A0ABR9V1I1</accession>
<evidence type="ECO:0000256" key="3">
    <source>
        <dbReference type="ARBA" id="ARBA00022833"/>
    </source>
</evidence>
<proteinExistence type="inferred from homology"/>
<dbReference type="Pfam" id="PF01475">
    <property type="entry name" value="FUR"/>
    <property type="match status" value="1"/>
</dbReference>